<dbReference type="PANTHER" id="PTHR34222:SF40">
    <property type="match status" value="1"/>
</dbReference>
<dbReference type="Pfam" id="PF22936">
    <property type="entry name" value="Pol_BBD"/>
    <property type="match status" value="1"/>
</dbReference>
<reference evidence="3" key="1">
    <citation type="submission" date="2023-05" db="EMBL/GenBank/DDBJ databases">
        <title>Genome and transcriptome analyses reveal genes involved in the formation of fine ridges on petal epidermal cells in Hibiscus trionum.</title>
        <authorList>
            <person name="Koshimizu S."/>
            <person name="Masuda S."/>
            <person name="Ishii T."/>
            <person name="Shirasu K."/>
            <person name="Hoshino A."/>
            <person name="Arita M."/>
        </authorList>
    </citation>
    <scope>NUCLEOTIDE SEQUENCE</scope>
    <source>
        <strain evidence="3">Hamamatsu line</strain>
    </source>
</reference>
<dbReference type="InterPro" id="IPR054722">
    <property type="entry name" value="PolX-like_BBD"/>
</dbReference>
<dbReference type="Proteomes" id="UP001165190">
    <property type="component" value="Unassembled WGS sequence"/>
</dbReference>
<dbReference type="PANTHER" id="PTHR34222">
    <property type="entry name" value="GAG_PRE-INTEGRS DOMAIN-CONTAINING PROTEIN"/>
    <property type="match status" value="1"/>
</dbReference>
<gene>
    <name evidence="3" type="ORF">HRI_005245000</name>
</gene>
<evidence type="ECO:0000256" key="1">
    <source>
        <dbReference type="SAM" id="MobiDB-lite"/>
    </source>
</evidence>
<comment type="caution">
    <text evidence="3">The sequence shown here is derived from an EMBL/GenBank/DDBJ whole genome shotgun (WGS) entry which is preliminary data.</text>
</comment>
<evidence type="ECO:0000313" key="4">
    <source>
        <dbReference type="Proteomes" id="UP001165190"/>
    </source>
</evidence>
<sequence length="185" mass="20305">MMGDSKEPKPVTTSGYRPTENSALIFRGPQPQKHRAGNDSGSTRPWCNHCNCVGHTRKKCFKLHGYPGKKQKENKTAMLSSNTSTASDDAPDVRLTKPQLETLHKLLGTSNAHGSLATQGNSTLFHTYTPCHDQSQIRIADGSYSLVDGVGKVQLTDNFSLDKVLHVLNLSCNLLSKIGEDDWHC</sequence>
<name>A0A9W7MRZ8_HIBTR</name>
<feature type="region of interest" description="Disordered" evidence="1">
    <location>
        <begin position="1"/>
        <end position="41"/>
    </location>
</feature>
<protein>
    <recommendedName>
        <fullName evidence="2">Retrovirus-related Pol polyprotein from transposon TNT 1-94-like beta-barrel domain-containing protein</fullName>
    </recommendedName>
</protein>
<feature type="domain" description="Retrovirus-related Pol polyprotein from transposon TNT 1-94-like beta-barrel" evidence="2">
    <location>
        <begin position="120"/>
        <end position="176"/>
    </location>
</feature>
<feature type="compositionally biased region" description="Polar residues" evidence="1">
    <location>
        <begin position="11"/>
        <end position="22"/>
    </location>
</feature>
<dbReference type="AlphaFoldDB" id="A0A9W7MRZ8"/>
<proteinExistence type="predicted"/>
<evidence type="ECO:0000259" key="2">
    <source>
        <dbReference type="Pfam" id="PF22936"/>
    </source>
</evidence>
<feature type="region of interest" description="Disordered" evidence="1">
    <location>
        <begin position="71"/>
        <end position="92"/>
    </location>
</feature>
<accession>A0A9W7MRZ8</accession>
<feature type="compositionally biased region" description="Polar residues" evidence="1">
    <location>
        <begin position="77"/>
        <end position="87"/>
    </location>
</feature>
<organism evidence="3 4">
    <name type="scientific">Hibiscus trionum</name>
    <name type="common">Flower of an hour</name>
    <dbReference type="NCBI Taxonomy" id="183268"/>
    <lineage>
        <taxon>Eukaryota</taxon>
        <taxon>Viridiplantae</taxon>
        <taxon>Streptophyta</taxon>
        <taxon>Embryophyta</taxon>
        <taxon>Tracheophyta</taxon>
        <taxon>Spermatophyta</taxon>
        <taxon>Magnoliopsida</taxon>
        <taxon>eudicotyledons</taxon>
        <taxon>Gunneridae</taxon>
        <taxon>Pentapetalae</taxon>
        <taxon>rosids</taxon>
        <taxon>malvids</taxon>
        <taxon>Malvales</taxon>
        <taxon>Malvaceae</taxon>
        <taxon>Malvoideae</taxon>
        <taxon>Hibiscus</taxon>
    </lineage>
</organism>
<dbReference type="EMBL" id="BSYR01000078">
    <property type="protein sequence ID" value="GMJ15758.1"/>
    <property type="molecule type" value="Genomic_DNA"/>
</dbReference>
<keyword evidence="4" id="KW-1185">Reference proteome</keyword>
<dbReference type="OrthoDB" id="1743470at2759"/>
<evidence type="ECO:0000313" key="3">
    <source>
        <dbReference type="EMBL" id="GMJ15758.1"/>
    </source>
</evidence>